<dbReference type="RefSeq" id="WP_386819925.1">
    <property type="nucleotide sequence ID" value="NZ_JBHUIT010000010.1"/>
</dbReference>
<organism evidence="4 5">
    <name type="scientific">Luteolibacter algae</name>
    <dbReference type="NCBI Taxonomy" id="454151"/>
    <lineage>
        <taxon>Bacteria</taxon>
        <taxon>Pseudomonadati</taxon>
        <taxon>Verrucomicrobiota</taxon>
        <taxon>Verrucomicrobiia</taxon>
        <taxon>Verrucomicrobiales</taxon>
        <taxon>Verrucomicrobiaceae</taxon>
        <taxon>Luteolibacter</taxon>
    </lineage>
</organism>
<evidence type="ECO:0000313" key="5">
    <source>
        <dbReference type="Proteomes" id="UP001597375"/>
    </source>
</evidence>
<dbReference type="Proteomes" id="UP001597375">
    <property type="component" value="Unassembled WGS sequence"/>
</dbReference>
<dbReference type="EMBL" id="JBHUIT010000010">
    <property type="protein sequence ID" value="MFD2256633.1"/>
    <property type="molecule type" value="Genomic_DNA"/>
</dbReference>
<dbReference type="Gene3D" id="3.40.190.10">
    <property type="entry name" value="Periplasmic binding protein-like II"/>
    <property type="match status" value="1"/>
</dbReference>
<dbReference type="PANTHER" id="PTHR30290:SF64">
    <property type="entry name" value="ABC TRANSPORTER PERIPLASMIC BINDING PROTEIN"/>
    <property type="match status" value="1"/>
</dbReference>
<evidence type="ECO:0000259" key="3">
    <source>
        <dbReference type="Pfam" id="PF00496"/>
    </source>
</evidence>
<dbReference type="InterPro" id="IPR000914">
    <property type="entry name" value="SBP_5_dom"/>
</dbReference>
<dbReference type="Gene3D" id="3.10.105.10">
    <property type="entry name" value="Dipeptide-binding Protein, Domain 3"/>
    <property type="match status" value="1"/>
</dbReference>
<sequence>MFLLAVAFLALGSCHRDEESGLRVSGFEDFIPRYNSYIKNWLEEEKAENTAAVQEAERKMLTTEGEESEAIERHLINLKREQEKLDFRLGLGDYFRFGTPEEIPAGLVWENGADKEEIGDPRAKKGGVFRTSIPSFPPTLRPFGDNSNNSFRSAIYDDIDMPLVTLHPKSMEMIPGLAKEWAVSEDGRTVYFRLDETATYSNGKPVRARDFLFGSYIRISDDIVNSYAKQYYRENLAAMVVYDELTLSVSIPEAEIYAPAKAGGFSPSEPDFYNDYGPDFVERYQWKFPPTTGAYEVKEEDIVKGVSVTQTRVKNWWAKDKKYYKYRFNPDKIVHIVVRDESKSFELFRAGELDTFYITRPEYWYEKSEIDPVFRGYIERYTFYNQYPALPRGLYLNVSKPLLDEKEIRIGIQHAMNWQKIIDVIYRGDYTRLDAFNQGYLLFSDPTIKARQFSISKARTAFRNAGFTQTDRNGILQRPNGTKLSISLTYPAIPIYERMLAILREEAKACGLDLRLDSLEPTVEYKKVMQKQHEMTFAAWVITPPVPDFYQFLHSSNARDERGNLKTQTNNLFVWGREDTDVLSEKVRAARTEEELRDAAFKLQHIMHDEAIFVPAYTVDFVRLGCWRWVRWPDCEETRFAPPVVYEPLEASVHWIDEEIQQETMDAKRSGKTFPEVNKIVDDYRYPSELIEAAEEGDSEDGASSGQPVPESDEQGTPGETIQEEVEQ</sequence>
<gene>
    <name evidence="4" type="ORF">ACFSSA_08095</name>
</gene>
<evidence type="ECO:0000256" key="2">
    <source>
        <dbReference type="SAM" id="MobiDB-lite"/>
    </source>
</evidence>
<keyword evidence="1" id="KW-0732">Signal</keyword>
<protein>
    <submittedName>
        <fullName evidence="4">ABC transporter substrate-binding protein</fullName>
    </submittedName>
</protein>
<dbReference type="PANTHER" id="PTHR30290">
    <property type="entry name" value="PERIPLASMIC BINDING COMPONENT OF ABC TRANSPORTER"/>
    <property type="match status" value="1"/>
</dbReference>
<evidence type="ECO:0000313" key="4">
    <source>
        <dbReference type="EMBL" id="MFD2256633.1"/>
    </source>
</evidence>
<dbReference type="SUPFAM" id="SSF53850">
    <property type="entry name" value="Periplasmic binding protein-like II"/>
    <property type="match status" value="1"/>
</dbReference>
<dbReference type="InterPro" id="IPR039424">
    <property type="entry name" value="SBP_5"/>
</dbReference>
<keyword evidence="5" id="KW-1185">Reference proteome</keyword>
<reference evidence="5" key="1">
    <citation type="journal article" date="2019" name="Int. J. Syst. Evol. Microbiol.">
        <title>The Global Catalogue of Microorganisms (GCM) 10K type strain sequencing project: providing services to taxonomists for standard genome sequencing and annotation.</title>
        <authorList>
            <consortium name="The Broad Institute Genomics Platform"/>
            <consortium name="The Broad Institute Genome Sequencing Center for Infectious Disease"/>
            <person name="Wu L."/>
            <person name="Ma J."/>
        </authorList>
    </citation>
    <scope>NUCLEOTIDE SEQUENCE [LARGE SCALE GENOMIC DNA]</scope>
    <source>
        <strain evidence="5">CGMCC 4.7106</strain>
    </source>
</reference>
<feature type="domain" description="Solute-binding protein family 5" evidence="3">
    <location>
        <begin position="172"/>
        <end position="557"/>
    </location>
</feature>
<dbReference type="Pfam" id="PF00496">
    <property type="entry name" value="SBP_bac_5"/>
    <property type="match status" value="1"/>
</dbReference>
<evidence type="ECO:0000256" key="1">
    <source>
        <dbReference type="ARBA" id="ARBA00022729"/>
    </source>
</evidence>
<comment type="caution">
    <text evidence="4">The sequence shown here is derived from an EMBL/GenBank/DDBJ whole genome shotgun (WGS) entry which is preliminary data.</text>
</comment>
<accession>A0ABW5D6B4</accession>
<name>A0ABW5D6B4_9BACT</name>
<proteinExistence type="predicted"/>
<feature type="compositionally biased region" description="Acidic residues" evidence="2">
    <location>
        <begin position="692"/>
        <end position="701"/>
    </location>
</feature>
<feature type="region of interest" description="Disordered" evidence="2">
    <location>
        <begin position="688"/>
        <end position="728"/>
    </location>
</feature>